<dbReference type="AlphaFoldDB" id="A0A6J4MS61"/>
<dbReference type="SMART" id="SM00028">
    <property type="entry name" value="TPR"/>
    <property type="match status" value="5"/>
</dbReference>
<gene>
    <name evidence="2" type="ORF">AVDCRST_MAG89-4205</name>
</gene>
<protein>
    <submittedName>
        <fullName evidence="2">Uncharacterized protein</fullName>
    </submittedName>
</protein>
<feature type="chain" id="PRO_5026724349" evidence="1">
    <location>
        <begin position="24"/>
        <end position="420"/>
    </location>
</feature>
<keyword evidence="1" id="KW-0732">Signal</keyword>
<proteinExistence type="predicted"/>
<dbReference type="InterPro" id="IPR019734">
    <property type="entry name" value="TPR_rpt"/>
</dbReference>
<dbReference type="PROSITE" id="PS51257">
    <property type="entry name" value="PROKAR_LIPOPROTEIN"/>
    <property type="match status" value="1"/>
</dbReference>
<dbReference type="EMBL" id="CADCTV010000877">
    <property type="protein sequence ID" value="CAA9367124.1"/>
    <property type="molecule type" value="Genomic_DNA"/>
</dbReference>
<evidence type="ECO:0000313" key="2">
    <source>
        <dbReference type="EMBL" id="CAA9367124.1"/>
    </source>
</evidence>
<dbReference type="Pfam" id="PF13432">
    <property type="entry name" value="TPR_16"/>
    <property type="match status" value="3"/>
</dbReference>
<organism evidence="2">
    <name type="scientific">uncultured Gemmatimonadota bacterium</name>
    <dbReference type="NCBI Taxonomy" id="203437"/>
    <lineage>
        <taxon>Bacteria</taxon>
        <taxon>Pseudomonadati</taxon>
        <taxon>Gemmatimonadota</taxon>
        <taxon>environmental samples</taxon>
    </lineage>
</organism>
<name>A0A6J4MS61_9BACT</name>
<dbReference type="InterPro" id="IPR011990">
    <property type="entry name" value="TPR-like_helical_dom_sf"/>
</dbReference>
<accession>A0A6J4MS61</accession>
<reference evidence="2" key="1">
    <citation type="submission" date="2020-02" db="EMBL/GenBank/DDBJ databases">
        <authorList>
            <person name="Meier V. D."/>
        </authorList>
    </citation>
    <scope>NUCLEOTIDE SEQUENCE</scope>
    <source>
        <strain evidence="2">AVDCRST_MAG89</strain>
    </source>
</reference>
<sequence>MKIDRGLAVVLGGVLAAAACAPAAGTGAGAGPRITVPVPSVTCASGPLTSFAQADSAASSMALVGTMADSAQGAAYASALAQARRAVEAQPGNAYAQYLAGQAALGTRDYAASAAYLARAEQLCPELGVYDIDRLQTAGAGNAFNTATGLLQAGDTTAAITSLQTAIAMDPNAYAAEFYLGLISFQRQNTGEAVTRWRRVLQLLETMPADTSAAENQQREDVRGNVVNAMVLAGVQYLQREQNEPAIPLLQELTRTVPNSADAWYHLALAQYNLERWNELVASGQRAVEVAPLSYGAWVLYYNAYAGQAQAASEANQTARANELSRQATQVRTRSESLPVRIEGLSIDTGDEATAITGTAVGTGRTAPVTVEFTLYGVTGTLGTGQVTITPPANGQRAPFNLSIANTRPITGYSYRVVGQ</sequence>
<evidence type="ECO:0000256" key="1">
    <source>
        <dbReference type="SAM" id="SignalP"/>
    </source>
</evidence>
<feature type="signal peptide" evidence="1">
    <location>
        <begin position="1"/>
        <end position="23"/>
    </location>
</feature>
<dbReference type="Gene3D" id="1.25.40.10">
    <property type="entry name" value="Tetratricopeptide repeat domain"/>
    <property type="match status" value="2"/>
</dbReference>
<dbReference type="SUPFAM" id="SSF48452">
    <property type="entry name" value="TPR-like"/>
    <property type="match status" value="1"/>
</dbReference>